<sequence length="201" mass="22411">MMTVSLDMMRRLDSLALSAHSPEPDPNIKHFDHQLWRLIWKVGQHHADVAALSFSLSNQMIDYLCSRPEEDLKLLANGALLSFTSLAENEQVLAALNANIDPCVFLEDSTGHDADTAYWSLMARCGKDDPFKASQTFGVNYEIIVATARSTDAHLRHLAKAVQTGFKLRFDETLIPEIIENDTLTMAHVKRMVQCIGGGLQ</sequence>
<keyword evidence="1" id="KW-0614">Plasmid</keyword>
<evidence type="ECO:0000313" key="1">
    <source>
        <dbReference type="EMBL" id="ASD48443.1"/>
    </source>
</evidence>
<dbReference type="AlphaFoldDB" id="A0A1Z3MKY1"/>
<organism evidence="1">
    <name type="scientific">Alcaligenes faecalis</name>
    <dbReference type="NCBI Taxonomy" id="511"/>
    <lineage>
        <taxon>Bacteria</taxon>
        <taxon>Pseudomonadati</taxon>
        <taxon>Pseudomonadota</taxon>
        <taxon>Betaproteobacteria</taxon>
        <taxon>Burkholderiales</taxon>
        <taxon>Alcaligenaceae</taxon>
        <taxon>Alcaligenes</taxon>
    </lineage>
</organism>
<proteinExistence type="predicted"/>
<dbReference type="Gene3D" id="1.10.4000.10">
    <property type="entry name" value="Flagellar transcriptional activator FlhD"/>
    <property type="match status" value="1"/>
</dbReference>
<protein>
    <submittedName>
        <fullName evidence="1">Uncharacterized protein</fullName>
    </submittedName>
</protein>
<accession>A0A1Z3MKY1</accession>
<dbReference type="RefSeq" id="WP_086069310.1">
    <property type="nucleotide sequence ID" value="NZ_CAXOJJ010000053.1"/>
</dbReference>
<dbReference type="InterPro" id="IPR036194">
    <property type="entry name" value="FlhD_sf"/>
</dbReference>
<name>A0A1Z3MKY1_ALCFA</name>
<dbReference type="EMBL" id="KY623659">
    <property type="protein sequence ID" value="ASD48443.1"/>
    <property type="molecule type" value="Genomic_DNA"/>
</dbReference>
<reference evidence="1" key="1">
    <citation type="submission" date="2017-02" db="EMBL/GenBank/DDBJ databases">
        <title>Emergence of VIM metallo-beta-lactamase producing Alcaligenes faecalis in GAZA, Palestine.</title>
        <authorList>
            <person name="Al Laham N."/>
            <person name="Chavda K."/>
            <person name="Cienfuegos V."/>
            <person name="Kreiswirth B."/>
            <person name="Chen L."/>
        </authorList>
    </citation>
    <scope>NUCLEOTIDE SEQUENCE</scope>
    <source>
        <strain evidence="1">GZAF1</strain>
        <plasmid evidence="1">pGZAF1_VIM</plasmid>
    </source>
</reference>
<geneLocation type="plasmid" evidence="1">
    <name>pGZAF1_VIM</name>
</geneLocation>